<evidence type="ECO:0000313" key="1">
    <source>
        <dbReference type="EMBL" id="KAJ8881140.1"/>
    </source>
</evidence>
<dbReference type="EMBL" id="JARBHB010000006">
    <property type="protein sequence ID" value="KAJ8881140.1"/>
    <property type="molecule type" value="Genomic_DNA"/>
</dbReference>
<sequence>MYMKKNWRGDRGGVMVRLLASHQGEPGSIPGDLPFLPPCSILTSFHPLLCVENGRMSQETNKDDGGLVVESVPMAGKLTLANKCGCNDILLSGHHTFPVLLIPVRDRGGQKWSHLITSAKEDGWGEKTKRTSEDMRAHSEIKLSSCPESRFPASLPLQILVRGVSTYPTPRFPRSLKAYLAFLRGVKFCIPEYFKGCCAQPMPNDMVLVVFAGLDVGLYGTCGFLEEPQFPSCRDSYSRCLVDGASVLVAYRGLPLSTCHANRTQEIIQSRLGGGSALEVATRGTEEWKEMTLKEFVGVPRRIFVFQRIFPPVPSRSLGVAVELVCLWSFFPPPPLLPAGQPSPPPRYFPSLHYIPSTSLPNLQRSLHSSLQFTPALFAVRGFQRRKLHGARFGPLAWRYCRQEHETPVCWPLLLGPAHIVLLETHAGGRAGLVPVDDSRVRGAGDQEDQFRLPATTTRPPRLPTTPTQLPTLSSIYRYVVRVAWPPRCTVTPTTIGAVVSERLARSPPTKANRVQSPVGSPDFCKWESWWTMPLVGGSSRVSSVSPAPSFRRCSIFISITLIGSQDLAVKSRPNLFTHPNDD</sequence>
<reference evidence="1 2" key="1">
    <citation type="submission" date="2023-02" db="EMBL/GenBank/DDBJ databases">
        <title>LHISI_Scaffold_Assembly.</title>
        <authorList>
            <person name="Stuart O.P."/>
            <person name="Cleave R."/>
            <person name="Magrath M.J.L."/>
            <person name="Mikheyev A.S."/>
        </authorList>
    </citation>
    <scope>NUCLEOTIDE SEQUENCE [LARGE SCALE GENOMIC DNA]</scope>
    <source>
        <strain evidence="1">Daus_M_001</strain>
        <tissue evidence="1">Leg muscle</tissue>
    </source>
</reference>
<dbReference type="Proteomes" id="UP001159363">
    <property type="component" value="Chromosome 5"/>
</dbReference>
<gene>
    <name evidence="1" type="ORF">PR048_017613</name>
</gene>
<proteinExistence type="predicted"/>
<accession>A0ABQ9HA88</accession>
<protein>
    <submittedName>
        <fullName evidence="1">Uncharacterized protein</fullName>
    </submittedName>
</protein>
<comment type="caution">
    <text evidence="1">The sequence shown here is derived from an EMBL/GenBank/DDBJ whole genome shotgun (WGS) entry which is preliminary data.</text>
</comment>
<name>A0ABQ9HA88_9NEOP</name>
<organism evidence="1 2">
    <name type="scientific">Dryococelus australis</name>
    <dbReference type="NCBI Taxonomy" id="614101"/>
    <lineage>
        <taxon>Eukaryota</taxon>
        <taxon>Metazoa</taxon>
        <taxon>Ecdysozoa</taxon>
        <taxon>Arthropoda</taxon>
        <taxon>Hexapoda</taxon>
        <taxon>Insecta</taxon>
        <taxon>Pterygota</taxon>
        <taxon>Neoptera</taxon>
        <taxon>Polyneoptera</taxon>
        <taxon>Phasmatodea</taxon>
        <taxon>Verophasmatodea</taxon>
        <taxon>Anareolatae</taxon>
        <taxon>Phasmatidae</taxon>
        <taxon>Eurycanthinae</taxon>
        <taxon>Dryococelus</taxon>
    </lineage>
</organism>
<keyword evidence="2" id="KW-1185">Reference proteome</keyword>
<evidence type="ECO:0000313" key="2">
    <source>
        <dbReference type="Proteomes" id="UP001159363"/>
    </source>
</evidence>